<dbReference type="OrthoDB" id="58379at2759"/>
<accession>A0A9P5PMZ2</accession>
<dbReference type="PANTHER" id="PTHR38696:SF1">
    <property type="entry name" value="MEDIATOR OF RNA POLYMERASE II TRANSCRIPTION SUBUNIT 13"/>
    <property type="match status" value="1"/>
</dbReference>
<evidence type="ECO:0000313" key="2">
    <source>
        <dbReference type="Proteomes" id="UP000772434"/>
    </source>
</evidence>
<dbReference type="AlphaFoldDB" id="A0A9P5PMZ2"/>
<comment type="caution">
    <text evidence="1">The sequence shown here is derived from an EMBL/GenBank/DDBJ whole genome shotgun (WGS) entry which is preliminary data.</text>
</comment>
<name>A0A9P5PMZ2_9AGAR</name>
<reference evidence="1" key="1">
    <citation type="submission" date="2020-11" db="EMBL/GenBank/DDBJ databases">
        <authorList>
            <consortium name="DOE Joint Genome Institute"/>
            <person name="Ahrendt S."/>
            <person name="Riley R."/>
            <person name="Andreopoulos W."/>
            <person name="Labutti K."/>
            <person name="Pangilinan J."/>
            <person name="Ruiz-Duenas F.J."/>
            <person name="Barrasa J.M."/>
            <person name="Sanchez-Garcia M."/>
            <person name="Camarero S."/>
            <person name="Miyauchi S."/>
            <person name="Serrano A."/>
            <person name="Linde D."/>
            <person name="Babiker R."/>
            <person name="Drula E."/>
            <person name="Ayuso-Fernandez I."/>
            <person name="Pacheco R."/>
            <person name="Padilla G."/>
            <person name="Ferreira P."/>
            <person name="Barriuso J."/>
            <person name="Kellner H."/>
            <person name="Castanera R."/>
            <person name="Alfaro M."/>
            <person name="Ramirez L."/>
            <person name="Pisabarro A.G."/>
            <person name="Kuo A."/>
            <person name="Tritt A."/>
            <person name="Lipzen A."/>
            <person name="He G."/>
            <person name="Yan M."/>
            <person name="Ng V."/>
            <person name="Cullen D."/>
            <person name="Martin F."/>
            <person name="Rosso M.-N."/>
            <person name="Henrissat B."/>
            <person name="Hibbett D."/>
            <person name="Martinez A.T."/>
            <person name="Grigoriev I.V."/>
        </authorList>
    </citation>
    <scope>NUCLEOTIDE SEQUENCE</scope>
    <source>
        <strain evidence="1">AH 40177</strain>
    </source>
</reference>
<organism evidence="1 2">
    <name type="scientific">Rhodocollybia butyracea</name>
    <dbReference type="NCBI Taxonomy" id="206335"/>
    <lineage>
        <taxon>Eukaryota</taxon>
        <taxon>Fungi</taxon>
        <taxon>Dikarya</taxon>
        <taxon>Basidiomycota</taxon>
        <taxon>Agaricomycotina</taxon>
        <taxon>Agaricomycetes</taxon>
        <taxon>Agaricomycetidae</taxon>
        <taxon>Agaricales</taxon>
        <taxon>Marasmiineae</taxon>
        <taxon>Omphalotaceae</taxon>
        <taxon>Rhodocollybia</taxon>
    </lineage>
</organism>
<gene>
    <name evidence="1" type="ORF">BDP27DRAFT_114563</name>
</gene>
<sequence length="200" mass="22967">MDLPSYQDVKGTPPTVVFASMSMHEGDRLRLMGFGLDEQAVVRDAISRHWTHGLQSEREYHGSHEFKLHKYPWYPTVIKGDDSMVSRRLMSKLLEALFNMGWVLNISTAVSKTTTALDTLIFSRQTPTSALQHRDWMCIAFSNGDRLRFIDAPPDLLESAKQMLTRIEYLQSHQEHGSDGCYEFKLHGYPWNAMAARQCE</sequence>
<evidence type="ECO:0000313" key="1">
    <source>
        <dbReference type="EMBL" id="KAF9064865.1"/>
    </source>
</evidence>
<keyword evidence="2" id="KW-1185">Reference proteome</keyword>
<protein>
    <submittedName>
        <fullName evidence="1">Uncharacterized protein</fullName>
    </submittedName>
</protein>
<dbReference type="EMBL" id="JADNRY010000113">
    <property type="protein sequence ID" value="KAF9064865.1"/>
    <property type="molecule type" value="Genomic_DNA"/>
</dbReference>
<proteinExistence type="predicted"/>
<dbReference type="PANTHER" id="PTHR38696">
    <property type="entry name" value="MEDIATOR OF RNA POLYMERASE II TRANSCRIPTION SUBUNIT 13"/>
    <property type="match status" value="1"/>
</dbReference>
<dbReference type="Proteomes" id="UP000772434">
    <property type="component" value="Unassembled WGS sequence"/>
</dbReference>